<sequence length="89" mass="9866">MAKYLTAPVARKAGAHNHAVRRATRTRACSPRAAVRAYRRCSSNSSAKQLAIGRVDPRPTRIVVSDDSDSDDDEEDYVVYYSDFDGESD</sequence>
<reference evidence="1 2" key="1">
    <citation type="journal article" date="2012" name="Eukaryot. Cell">
        <title>Draft genome sequence of CBS 2479, the standard type strain of Trichosporon asahii.</title>
        <authorList>
            <person name="Yang R.Y."/>
            <person name="Li H.T."/>
            <person name="Zhu H."/>
            <person name="Zhou G.P."/>
            <person name="Wang M."/>
            <person name="Wang L."/>
        </authorList>
    </citation>
    <scope>NUCLEOTIDE SEQUENCE [LARGE SCALE GENOMIC DNA]</scope>
    <source>
        <strain evidence="2">ATCC 90039 / CBS 2479 / JCM 2466 / KCTC 7840 / NCYC 2677 / UAMH 7654</strain>
    </source>
</reference>
<dbReference type="AlphaFoldDB" id="J5R0R7"/>
<proteinExistence type="predicted"/>
<dbReference type="VEuPathDB" id="FungiDB:A1Q1_00570"/>
<dbReference type="EMBL" id="ALBS01000126">
    <property type="protein sequence ID" value="EJT50103.1"/>
    <property type="molecule type" value="Genomic_DNA"/>
</dbReference>
<name>J5R0R7_TRIAS</name>
<protein>
    <submittedName>
        <fullName evidence="1">Uncharacterized protein</fullName>
    </submittedName>
</protein>
<gene>
    <name evidence="1" type="ORF">A1Q1_00570</name>
</gene>
<dbReference type="RefSeq" id="XP_014181360.1">
    <property type="nucleotide sequence ID" value="XM_014325885.1"/>
</dbReference>
<dbReference type="Proteomes" id="UP000002748">
    <property type="component" value="Unassembled WGS sequence"/>
</dbReference>
<evidence type="ECO:0000313" key="1">
    <source>
        <dbReference type="EMBL" id="EJT50103.1"/>
    </source>
</evidence>
<evidence type="ECO:0000313" key="2">
    <source>
        <dbReference type="Proteomes" id="UP000002748"/>
    </source>
</evidence>
<dbReference type="HOGENOM" id="CLU_2456358_0_0_1"/>
<dbReference type="GeneID" id="25984084"/>
<accession>J5R0R7</accession>
<dbReference type="KEGG" id="tasa:A1Q1_00570"/>
<organism evidence="1 2">
    <name type="scientific">Trichosporon asahii var. asahii (strain ATCC 90039 / CBS 2479 / JCM 2466 / KCTC 7840 / NBRC 103889/ NCYC 2677 / UAMH 7654)</name>
    <name type="common">Yeast</name>
    <dbReference type="NCBI Taxonomy" id="1186058"/>
    <lineage>
        <taxon>Eukaryota</taxon>
        <taxon>Fungi</taxon>
        <taxon>Dikarya</taxon>
        <taxon>Basidiomycota</taxon>
        <taxon>Agaricomycotina</taxon>
        <taxon>Tremellomycetes</taxon>
        <taxon>Trichosporonales</taxon>
        <taxon>Trichosporonaceae</taxon>
        <taxon>Trichosporon</taxon>
    </lineage>
</organism>
<comment type="caution">
    <text evidence="1">The sequence shown here is derived from an EMBL/GenBank/DDBJ whole genome shotgun (WGS) entry which is preliminary data.</text>
</comment>